<dbReference type="Gene3D" id="1.10.10.60">
    <property type="entry name" value="Homeodomain-like"/>
    <property type="match status" value="1"/>
</dbReference>
<sequence>MAPRRAAALPEGVSAREHLITAAAGLVAERGTAGLTVRDVARAAGLAPGVLYNHFADREELLALALHRHVRQVEDAQGFAWGGDLAADLRAFVAHAVAVHRAVLPALAGLVGQPELAARFEALGNPMGGGLGMVELLARRLRAERDAGNLAAGADVETVATLVVGACHELAVPRLFGLGAVEAFPPECEDAVVDTVLHGVLPR</sequence>
<organism evidence="4 5">
    <name type="scientific">Actinosynnema pretiosum subsp. pretiosum</name>
    <dbReference type="NCBI Taxonomy" id="103721"/>
    <lineage>
        <taxon>Bacteria</taxon>
        <taxon>Bacillati</taxon>
        <taxon>Actinomycetota</taxon>
        <taxon>Actinomycetes</taxon>
        <taxon>Pseudonocardiales</taxon>
        <taxon>Pseudonocardiaceae</taxon>
        <taxon>Actinosynnema</taxon>
    </lineage>
</organism>
<dbReference type="InterPro" id="IPR001647">
    <property type="entry name" value="HTH_TetR"/>
</dbReference>
<dbReference type="SUPFAM" id="SSF48498">
    <property type="entry name" value="Tetracyclin repressor-like, C-terminal domain"/>
    <property type="match status" value="1"/>
</dbReference>
<keyword evidence="1 2" id="KW-0238">DNA-binding</keyword>
<evidence type="ECO:0000256" key="2">
    <source>
        <dbReference type="PROSITE-ProRule" id="PRU00335"/>
    </source>
</evidence>
<feature type="DNA-binding region" description="H-T-H motif" evidence="2">
    <location>
        <begin position="36"/>
        <end position="55"/>
    </location>
</feature>
<evidence type="ECO:0000313" key="5">
    <source>
        <dbReference type="Proteomes" id="UP000677152"/>
    </source>
</evidence>
<proteinExistence type="predicted"/>
<protein>
    <submittedName>
        <fullName evidence="4">TetR/AcrR family transcriptional regulator</fullName>
    </submittedName>
</protein>
<dbReference type="InterPro" id="IPR009057">
    <property type="entry name" value="Homeodomain-like_sf"/>
</dbReference>
<evidence type="ECO:0000313" key="4">
    <source>
        <dbReference type="EMBL" id="QUF06407.1"/>
    </source>
</evidence>
<gene>
    <name evidence="4" type="ORF">KCV87_10305</name>
</gene>
<dbReference type="GO" id="GO:0000976">
    <property type="term" value="F:transcription cis-regulatory region binding"/>
    <property type="evidence" value="ECO:0007669"/>
    <property type="project" value="TreeGrafter"/>
</dbReference>
<dbReference type="Proteomes" id="UP000677152">
    <property type="component" value="Chromosome"/>
</dbReference>
<dbReference type="AlphaFoldDB" id="A0AA45R5X1"/>
<evidence type="ECO:0000256" key="1">
    <source>
        <dbReference type="ARBA" id="ARBA00023125"/>
    </source>
</evidence>
<evidence type="ECO:0000259" key="3">
    <source>
        <dbReference type="PROSITE" id="PS50977"/>
    </source>
</evidence>
<dbReference type="EMBL" id="CP073249">
    <property type="protein sequence ID" value="QUF06407.1"/>
    <property type="molecule type" value="Genomic_DNA"/>
</dbReference>
<dbReference type="InterPro" id="IPR036271">
    <property type="entry name" value="Tet_transcr_reg_TetR-rel_C_sf"/>
</dbReference>
<dbReference type="InterPro" id="IPR050109">
    <property type="entry name" value="HTH-type_TetR-like_transc_reg"/>
</dbReference>
<dbReference type="PRINTS" id="PR00455">
    <property type="entry name" value="HTHTETR"/>
</dbReference>
<dbReference type="Gene3D" id="1.10.357.10">
    <property type="entry name" value="Tetracycline Repressor, domain 2"/>
    <property type="match status" value="1"/>
</dbReference>
<dbReference type="PANTHER" id="PTHR30055">
    <property type="entry name" value="HTH-TYPE TRANSCRIPTIONAL REGULATOR RUTR"/>
    <property type="match status" value="1"/>
</dbReference>
<reference evidence="4" key="1">
    <citation type="submission" date="2021-04" db="EMBL/GenBank/DDBJ databases">
        <title>Genomic sequence of Actinosynnema pretiosum subsp. pretiosum ATCC 31280 (C-14919).</title>
        <authorList>
            <person name="Bai L."/>
            <person name="Wang X."/>
            <person name="Xiao Y."/>
        </authorList>
    </citation>
    <scope>NUCLEOTIDE SEQUENCE</scope>
    <source>
        <strain evidence="4">ATCC 31280</strain>
    </source>
</reference>
<dbReference type="Pfam" id="PF00440">
    <property type="entry name" value="TetR_N"/>
    <property type="match status" value="1"/>
</dbReference>
<dbReference type="PANTHER" id="PTHR30055:SF223">
    <property type="entry name" value="HTH-TYPE TRANSCRIPTIONAL REGULATOR UIDR"/>
    <property type="match status" value="1"/>
</dbReference>
<accession>A0AA45R5X1</accession>
<dbReference type="RefSeq" id="WP_162945080.1">
    <property type="nucleotide sequence ID" value="NZ_BAAATP010000026.1"/>
</dbReference>
<feature type="domain" description="HTH tetR-type" evidence="3">
    <location>
        <begin position="13"/>
        <end position="73"/>
    </location>
</feature>
<dbReference type="PROSITE" id="PS50977">
    <property type="entry name" value="HTH_TETR_2"/>
    <property type="match status" value="1"/>
</dbReference>
<name>A0AA45R5X1_9PSEU</name>
<dbReference type="GO" id="GO:0003700">
    <property type="term" value="F:DNA-binding transcription factor activity"/>
    <property type="evidence" value="ECO:0007669"/>
    <property type="project" value="TreeGrafter"/>
</dbReference>
<dbReference type="SUPFAM" id="SSF46689">
    <property type="entry name" value="Homeodomain-like"/>
    <property type="match status" value="1"/>
</dbReference>